<feature type="compositionally biased region" description="Basic and acidic residues" evidence="5">
    <location>
        <begin position="480"/>
        <end position="499"/>
    </location>
</feature>
<evidence type="ECO:0000313" key="9">
    <source>
        <dbReference type="RefSeq" id="XP_060673480.1"/>
    </source>
</evidence>
<accession>A0ABM4A9T2</accession>
<keyword evidence="3 6" id="KW-1133">Transmembrane helix</keyword>
<feature type="region of interest" description="Disordered" evidence="5">
    <location>
        <begin position="210"/>
        <end position="244"/>
    </location>
</feature>
<evidence type="ECO:0000259" key="7">
    <source>
        <dbReference type="PROSITE" id="PS51778"/>
    </source>
</evidence>
<feature type="region of interest" description="Disordered" evidence="5">
    <location>
        <begin position="1"/>
        <end position="56"/>
    </location>
</feature>
<evidence type="ECO:0000256" key="5">
    <source>
        <dbReference type="SAM" id="MobiDB-lite"/>
    </source>
</evidence>
<evidence type="ECO:0000256" key="1">
    <source>
        <dbReference type="ARBA" id="ARBA00004167"/>
    </source>
</evidence>
<dbReference type="PANTHER" id="PTHR47666:SF1">
    <property type="entry name" value="PROTEIN VASCULAR ASSOCIATED DEATH 1, CHLOROPLASTIC"/>
    <property type="match status" value="1"/>
</dbReference>
<dbReference type="Proteomes" id="UP001652623">
    <property type="component" value="Chromosome 5"/>
</dbReference>
<keyword evidence="2 6" id="KW-0812">Transmembrane</keyword>
<dbReference type="Gene3D" id="2.30.29.30">
    <property type="entry name" value="Pleckstrin-homology domain (PH domain)/Phosphotyrosine-binding domain (PTB)"/>
    <property type="match status" value="1"/>
</dbReference>
<sequence>MAVASATGEVMIMDPSPSRLASDAASGSSSPPQTSFAGELSDHSYPPPSSSPNHQKDPEAQALMILRSEEYRQLFRLPSEEVLVEDFNCAFQENILIQGHMYLFVHYICFYSNIFGFETKKIIPFHEVTSVRRAKTAGIFPNAIEISAGGKKYFFGSFLSRDEAFKLINDGWLQHSNGAKAIAEQQESTSPTSSPGHGIVIEKVQSFKQSIDESNSTDRNTDTPISEDSKLAPNAEHDTMPTTLPNMQENVVGDVIPVPNTDLSSSSKTELWKEEDYDAPKLPDVYTKVSESKFPIKVEDFFNFFFSDDAVDFIESFHKKCGDKEFRCSSWYPHDKFGHARDVSFQHPIKIYFGAKYGSCQETQKFRVYRNSHLVVETSQEVSDVPYADYFRVEAIWDVERDADESKECCFLQVYVNVAFSKRTVWKGKIVQSTLEECRDAYAIWMNMAHELLMKKKLEKREEGDPVANLVQNGDIPSESEAKGGKTSERLHEPSSEHTRLAQMSVSTDVNQQFGDLQGNSIGAFSFASWFRESMKRFHSSLKNQGNLSLIIIVIFAVIFLMQMSILALLARPQHIHVHSPADYLNGMGGGVGAKSSESMAWLEKRIHHLKDEMYMVESRLERMRHEHSILKSQLEDLIQHSSKQR</sequence>
<evidence type="ECO:0000256" key="3">
    <source>
        <dbReference type="ARBA" id="ARBA00022989"/>
    </source>
</evidence>
<dbReference type="PROSITE" id="PS51778">
    <property type="entry name" value="VAST"/>
    <property type="match status" value="1"/>
</dbReference>
<dbReference type="PANTHER" id="PTHR47666">
    <property type="entry name" value="PROTEIN VASCULAR ASSOCIATED DEATH 1, CHLOROPLASTIC"/>
    <property type="match status" value="1"/>
</dbReference>
<keyword evidence="4 6" id="KW-0472">Membrane</keyword>
<evidence type="ECO:0000256" key="4">
    <source>
        <dbReference type="ARBA" id="ARBA00023136"/>
    </source>
</evidence>
<proteinExistence type="predicted"/>
<feature type="region of interest" description="Disordered" evidence="5">
    <location>
        <begin position="468"/>
        <end position="499"/>
    </location>
</feature>
<evidence type="ECO:0000256" key="6">
    <source>
        <dbReference type="SAM" id="Phobius"/>
    </source>
</evidence>
<name>A0ABM4A9T2_ZIZJJ</name>
<feature type="transmembrane region" description="Helical" evidence="6">
    <location>
        <begin position="548"/>
        <end position="571"/>
    </location>
</feature>
<evidence type="ECO:0000256" key="2">
    <source>
        <dbReference type="ARBA" id="ARBA00022692"/>
    </source>
</evidence>
<dbReference type="Pfam" id="PF02893">
    <property type="entry name" value="GRAM"/>
    <property type="match status" value="1"/>
</dbReference>
<dbReference type="InterPro" id="IPR011993">
    <property type="entry name" value="PH-like_dom_sf"/>
</dbReference>
<protein>
    <submittedName>
        <fullName evidence="9">Protein VASCULAR ASSOCIATED DEATH 1, chloroplastic isoform X1</fullName>
    </submittedName>
</protein>
<keyword evidence="8" id="KW-1185">Reference proteome</keyword>
<feature type="compositionally biased region" description="Polar residues" evidence="5">
    <location>
        <begin position="210"/>
        <end position="226"/>
    </location>
</feature>
<feature type="compositionally biased region" description="Basic and acidic residues" evidence="5">
    <location>
        <begin position="227"/>
        <end position="239"/>
    </location>
</feature>
<organism evidence="8 9">
    <name type="scientific">Ziziphus jujuba</name>
    <name type="common">Chinese jujube</name>
    <name type="synonym">Ziziphus sativa</name>
    <dbReference type="NCBI Taxonomy" id="326968"/>
    <lineage>
        <taxon>Eukaryota</taxon>
        <taxon>Viridiplantae</taxon>
        <taxon>Streptophyta</taxon>
        <taxon>Embryophyta</taxon>
        <taxon>Tracheophyta</taxon>
        <taxon>Spermatophyta</taxon>
        <taxon>Magnoliopsida</taxon>
        <taxon>eudicotyledons</taxon>
        <taxon>Gunneridae</taxon>
        <taxon>Pentapetalae</taxon>
        <taxon>rosids</taxon>
        <taxon>fabids</taxon>
        <taxon>Rosales</taxon>
        <taxon>Rhamnaceae</taxon>
        <taxon>Paliureae</taxon>
        <taxon>Ziziphus</taxon>
    </lineage>
</organism>
<reference evidence="9" key="1">
    <citation type="submission" date="2025-08" db="UniProtKB">
        <authorList>
            <consortium name="RefSeq"/>
        </authorList>
    </citation>
    <scope>IDENTIFICATION</scope>
    <source>
        <tissue evidence="9">Seedling</tissue>
    </source>
</reference>
<dbReference type="RefSeq" id="XP_060673480.1">
    <property type="nucleotide sequence ID" value="XM_060817497.1"/>
</dbReference>
<feature type="domain" description="VASt" evidence="7">
    <location>
        <begin position="285"/>
        <end position="457"/>
    </location>
</feature>
<dbReference type="InterPro" id="IPR004182">
    <property type="entry name" value="GRAM"/>
</dbReference>
<feature type="compositionally biased region" description="Low complexity" evidence="5">
    <location>
        <begin position="18"/>
        <end position="30"/>
    </location>
</feature>
<dbReference type="InterPro" id="IPR031968">
    <property type="entry name" value="VASt"/>
</dbReference>
<dbReference type="Pfam" id="PF16016">
    <property type="entry name" value="VASt"/>
    <property type="match status" value="1"/>
</dbReference>
<comment type="subcellular location">
    <subcellularLocation>
        <location evidence="1">Membrane</location>
        <topology evidence="1">Single-pass membrane protein</topology>
    </subcellularLocation>
</comment>
<dbReference type="SMART" id="SM00568">
    <property type="entry name" value="GRAM"/>
    <property type="match status" value="1"/>
</dbReference>
<evidence type="ECO:0000313" key="8">
    <source>
        <dbReference type="Proteomes" id="UP001652623"/>
    </source>
</evidence>
<dbReference type="GeneID" id="132803835"/>
<dbReference type="CDD" id="cd13220">
    <property type="entry name" value="PH-GRAM_GRAMDC"/>
    <property type="match status" value="1"/>
</dbReference>
<gene>
    <name evidence="9" type="primary">LOC132803835</name>
</gene>